<reference evidence="2 3" key="1">
    <citation type="submission" date="2023-08" db="EMBL/GenBank/DDBJ databases">
        <title>Black Yeasts Isolated from many extreme environments.</title>
        <authorList>
            <person name="Coleine C."/>
            <person name="Stajich J.E."/>
            <person name="Selbmann L."/>
        </authorList>
    </citation>
    <scope>NUCLEOTIDE SEQUENCE [LARGE SCALE GENOMIC DNA]</scope>
    <source>
        <strain evidence="2 3">CCFEE 6328</strain>
    </source>
</reference>
<sequence length="870" mass="99452">MASSTALPETLRSVTSTKIQELKRQREQYETGKKQILDEAYHCTDNLKRTKTLLHGACRQAGIPIIKDDSSKSEKFDSSNKSHRRCNQQLLLRQAEKDPAFASSLHEHAQFFSELVTEWLSASEEPESQVTAKEAIEGSSFESVGRKEMHDQRAEWESIVFSQSNVDQSRVKKYLQELFETDDSIRGPFKIIRKATTTICDTLWRDASLFDSAHLKTVIQGVLQTDLLSVEKASILKSFRSNKDVLQEVADVLNMRVASLENWQWSTTNGAISVQQRRQLNGKYRVFMDEDVLDALLLHAIGMKWAVHFKSCFTGFFGSFAWKTPGKNLPKIDQDRRVYFLGGDTGLAARVEEEGTRAYGDEEDDASSSTRKSPVETKQSLLHLLITEALIARHLRPGVPHAVIRSDFKWFGPSLPHETIFTVLEFFGVSETWLEFFRKFLQAPTRFIQDGPEGQVQIRQRGVPMSHALSDVFGEVMLFVMDFAVNRSTQSYLYRLHDDFWFWGTKSLCTRGWEAMTKFASTFGIEFNQDKTGSVIFDQDSVTQPESDSDIENDDEKGLTYTTRLPKGEVRWGFLRLDAARTRFVIDQTMVDEHITELQRQLAHCTSIFSYIQAYNAYLARFFSNNFGKPSFAFGREHIDDMIDTFARIQRAMFPEGLVTDYLAKLARDRFDVRDVPDGVWYWPVQMGGLELRNPVVSLYGVRESMRKSALDILATDLAADEVLYLSKKAAFERKSSIELRTARKTAGIGNIGDEFMSKQEYMRYREARSAYLGRAYDLLLITPEEFEIKTTNEITSWLDTLPSRARESRSSSSGIHQSFKSMKPYWRWILAVYGGQIVKKYGSVQMVDASQVPLGVISVMKSSKIRWQG</sequence>
<comment type="caution">
    <text evidence="2">The sequence shown here is derived from an EMBL/GenBank/DDBJ whole genome shotgun (WGS) entry which is preliminary data.</text>
</comment>
<proteinExistence type="predicted"/>
<evidence type="ECO:0000256" key="1">
    <source>
        <dbReference type="SAM" id="MobiDB-lite"/>
    </source>
</evidence>
<dbReference type="Proteomes" id="UP001345691">
    <property type="component" value="Unassembled WGS sequence"/>
</dbReference>
<name>A0ABR0JPA6_9EURO</name>
<feature type="region of interest" description="Disordered" evidence="1">
    <location>
        <begin position="352"/>
        <end position="375"/>
    </location>
</feature>
<organism evidence="2 3">
    <name type="scientific">Exophiala sideris</name>
    <dbReference type="NCBI Taxonomy" id="1016849"/>
    <lineage>
        <taxon>Eukaryota</taxon>
        <taxon>Fungi</taxon>
        <taxon>Dikarya</taxon>
        <taxon>Ascomycota</taxon>
        <taxon>Pezizomycotina</taxon>
        <taxon>Eurotiomycetes</taxon>
        <taxon>Chaetothyriomycetidae</taxon>
        <taxon>Chaetothyriales</taxon>
        <taxon>Herpotrichiellaceae</taxon>
        <taxon>Exophiala</taxon>
    </lineage>
</organism>
<dbReference type="EMBL" id="JAVRRF010000002">
    <property type="protein sequence ID" value="KAK5067624.1"/>
    <property type="molecule type" value="Genomic_DNA"/>
</dbReference>
<gene>
    <name evidence="2" type="ORF">LTR69_001613</name>
</gene>
<dbReference type="PANTHER" id="PTHR37015">
    <property type="entry name" value="REVERSE TRANSCRIPTASE DOMAIN-CONTAINING PROTEIN"/>
    <property type="match status" value="1"/>
</dbReference>
<evidence type="ECO:0008006" key="4">
    <source>
        <dbReference type="Google" id="ProtNLM"/>
    </source>
</evidence>
<accession>A0ABR0JPA6</accession>
<keyword evidence="3" id="KW-1185">Reference proteome</keyword>
<evidence type="ECO:0000313" key="3">
    <source>
        <dbReference type="Proteomes" id="UP001345691"/>
    </source>
</evidence>
<protein>
    <recommendedName>
        <fullName evidence="4">Reverse transcriptase domain-containing protein</fullName>
    </recommendedName>
</protein>
<dbReference type="PANTHER" id="PTHR37015:SF2">
    <property type="entry name" value="REVERSE TRANSCRIPTASE DOMAIN-CONTAINING PROTEIN"/>
    <property type="match status" value="1"/>
</dbReference>
<evidence type="ECO:0000313" key="2">
    <source>
        <dbReference type="EMBL" id="KAK5067624.1"/>
    </source>
</evidence>